<dbReference type="EMBL" id="BJVI01000035">
    <property type="protein sequence ID" value="GEL19340.1"/>
    <property type="molecule type" value="Genomic_DNA"/>
</dbReference>
<protein>
    <submittedName>
        <fullName evidence="1">Uncharacterized protein</fullName>
    </submittedName>
</protein>
<proteinExistence type="predicted"/>
<evidence type="ECO:0000313" key="2">
    <source>
        <dbReference type="Proteomes" id="UP000321328"/>
    </source>
</evidence>
<evidence type="ECO:0000313" key="1">
    <source>
        <dbReference type="EMBL" id="GEL19340.1"/>
    </source>
</evidence>
<comment type="caution">
    <text evidence="1">The sequence shown here is derived from an EMBL/GenBank/DDBJ whole genome shotgun (WGS) entry which is preliminary data.</text>
</comment>
<dbReference type="Proteomes" id="UP000321328">
    <property type="component" value="Unassembled WGS sequence"/>
</dbReference>
<dbReference type="AlphaFoldDB" id="A0A511D3I4"/>
<keyword evidence="2" id="KW-1185">Reference proteome</keyword>
<dbReference type="STRING" id="1123024.GCA_000423625_02870"/>
<reference evidence="1 2" key="1">
    <citation type="submission" date="2019-07" db="EMBL/GenBank/DDBJ databases">
        <title>Whole genome shotgun sequence of Pseudonocardia asaccharolytica NBRC 16224.</title>
        <authorList>
            <person name="Hosoyama A."/>
            <person name="Uohara A."/>
            <person name="Ohji S."/>
            <person name="Ichikawa N."/>
        </authorList>
    </citation>
    <scope>NUCLEOTIDE SEQUENCE [LARGE SCALE GENOMIC DNA]</scope>
    <source>
        <strain evidence="1 2">NBRC 16224</strain>
    </source>
</reference>
<organism evidence="1 2">
    <name type="scientific">Pseudonocardia asaccharolytica DSM 44247 = NBRC 16224</name>
    <dbReference type="NCBI Taxonomy" id="1123024"/>
    <lineage>
        <taxon>Bacteria</taxon>
        <taxon>Bacillati</taxon>
        <taxon>Actinomycetota</taxon>
        <taxon>Actinomycetes</taxon>
        <taxon>Pseudonocardiales</taxon>
        <taxon>Pseudonocardiaceae</taxon>
        <taxon>Pseudonocardia</taxon>
    </lineage>
</organism>
<accession>A0A511D3I4</accession>
<sequence>MIEHRCRSGARCVDREKTVTRTTGWENCGCSCHGRGPHHPCDADGGCGHHHAEPADTVTWAGAQIVTEYGLCPGCVRAIGYDIAHLKGDVAELTMRIARDGTVSGDKVSATREPPTPLRLGLDALRAEIDHETQAWAEPVAESLGIDWPTSRQLRAMRLGPRVQRCVDLLTKTVATLVTLPAQEHPAWTKDGQPAWAVEHESDPGPGAWQILERDDWWPYEPIRATVVRDGVDGALRLSQLHHRVYQRLGRTRLVHRLPARCPWCWQRTLVRDNGAAHVHCESTRCRGRTIDERHYDWLVQATLAVEQAAARKAAA</sequence>
<gene>
    <name evidence="1" type="ORF">PA7_31770</name>
</gene>
<name>A0A511D3I4_9PSEU</name>